<feature type="compositionally biased region" description="Low complexity" evidence="1">
    <location>
        <begin position="1"/>
        <end position="14"/>
    </location>
</feature>
<organism evidence="2 3">
    <name type="scientific">Rubripirellula obstinata</name>
    <dbReference type="NCBI Taxonomy" id="406547"/>
    <lineage>
        <taxon>Bacteria</taxon>
        <taxon>Pseudomonadati</taxon>
        <taxon>Planctomycetota</taxon>
        <taxon>Planctomycetia</taxon>
        <taxon>Pirellulales</taxon>
        <taxon>Pirellulaceae</taxon>
        <taxon>Rubripirellula</taxon>
    </lineage>
</organism>
<gene>
    <name evidence="2" type="primary">yebE</name>
    <name evidence="2" type="ORF">LF1_42650</name>
</gene>
<dbReference type="Proteomes" id="UP000322699">
    <property type="component" value="Unassembled WGS sequence"/>
</dbReference>
<dbReference type="Gene3D" id="1.10.3680.10">
    <property type="entry name" value="TerB-like"/>
    <property type="match status" value="1"/>
</dbReference>
<reference evidence="2 3" key="1">
    <citation type="submission" date="2019-08" db="EMBL/GenBank/DDBJ databases">
        <title>Deep-cultivation of Planctomycetes and their phenomic and genomic characterization uncovers novel biology.</title>
        <authorList>
            <person name="Wiegand S."/>
            <person name="Jogler M."/>
            <person name="Boedeker C."/>
            <person name="Pinto D."/>
            <person name="Vollmers J."/>
            <person name="Rivas-Marin E."/>
            <person name="Kohn T."/>
            <person name="Peeters S.H."/>
            <person name="Heuer A."/>
            <person name="Rast P."/>
            <person name="Oberbeckmann S."/>
            <person name="Bunk B."/>
            <person name="Jeske O."/>
            <person name="Meyerdierks A."/>
            <person name="Storesund J.E."/>
            <person name="Kallscheuer N."/>
            <person name="Luecker S."/>
            <person name="Lage O.M."/>
            <person name="Pohl T."/>
            <person name="Merkel B.J."/>
            <person name="Hornburger P."/>
            <person name="Mueller R.-W."/>
            <person name="Bruemmer F."/>
            <person name="Labrenz M."/>
            <person name="Spormann A.M."/>
            <person name="Op Den Camp H."/>
            <person name="Overmann J."/>
            <person name="Amann R."/>
            <person name="Jetten M.S.M."/>
            <person name="Mascher T."/>
            <person name="Medema M.H."/>
            <person name="Devos D.P."/>
            <person name="Kaster A.-K."/>
            <person name="Ovreas L."/>
            <person name="Rohde M."/>
            <person name="Galperin M.Y."/>
            <person name="Jogler C."/>
        </authorList>
    </citation>
    <scope>NUCLEOTIDE SEQUENCE [LARGE SCALE GENOMIC DNA]</scope>
    <source>
        <strain evidence="2 3">LF1</strain>
    </source>
</reference>
<dbReference type="OrthoDB" id="7866618at2"/>
<dbReference type="InterPro" id="IPR007486">
    <property type="entry name" value="YebE"/>
</dbReference>
<accession>A0A5B1CPZ6</accession>
<feature type="compositionally biased region" description="Polar residues" evidence="1">
    <location>
        <begin position="42"/>
        <end position="57"/>
    </location>
</feature>
<dbReference type="CDD" id="cd07178">
    <property type="entry name" value="terB_like_YebE"/>
    <property type="match status" value="1"/>
</dbReference>
<name>A0A5B1CPZ6_9BACT</name>
<feature type="region of interest" description="Disordered" evidence="1">
    <location>
        <begin position="1"/>
        <end position="118"/>
    </location>
</feature>
<dbReference type="EMBL" id="VRLW01000001">
    <property type="protein sequence ID" value="KAA1261710.1"/>
    <property type="molecule type" value="Genomic_DNA"/>
</dbReference>
<proteinExistence type="predicted"/>
<comment type="caution">
    <text evidence="2">The sequence shown here is derived from an EMBL/GenBank/DDBJ whole genome shotgun (WGS) entry which is preliminary data.</text>
</comment>
<evidence type="ECO:0000313" key="3">
    <source>
        <dbReference type="Proteomes" id="UP000322699"/>
    </source>
</evidence>
<dbReference type="InterPro" id="IPR029024">
    <property type="entry name" value="TerB-like"/>
</dbReference>
<evidence type="ECO:0000313" key="2">
    <source>
        <dbReference type="EMBL" id="KAA1261710.1"/>
    </source>
</evidence>
<feature type="compositionally biased region" description="Pro residues" evidence="1">
    <location>
        <begin position="91"/>
        <end position="111"/>
    </location>
</feature>
<dbReference type="Pfam" id="PF04391">
    <property type="entry name" value="DUF533"/>
    <property type="match status" value="1"/>
</dbReference>
<evidence type="ECO:0000256" key="1">
    <source>
        <dbReference type="SAM" id="MobiDB-lite"/>
    </source>
</evidence>
<protein>
    <submittedName>
        <fullName evidence="2">Inner membrane protein YebE</fullName>
    </submittedName>
</protein>
<sequence length="235" mass="25614">MDAMDILGALLGKKSGSGGIGGKILKDMMGGGQRRQAPPTRQPSGPQLGRSKTSGRPQSIGEAAHSLEELLGVSNDHHQHNRRTRSSQPAPSDPAPSNPSPSNPAPRPQWTPPEKEQLDEQAKVLIRAMVSAAKSDGQITQEEQDAIVKQLDHVSEEEIQFLRQEFAKPVDVRELAWAIPQGMEEQAYQISLIAIDLDDQKEANYLADLAHGLRLPPARCNQIHERLGAPVIFKA</sequence>
<keyword evidence="3" id="KW-1185">Reference proteome</keyword>
<dbReference type="SUPFAM" id="SSF158682">
    <property type="entry name" value="TerB-like"/>
    <property type="match status" value="1"/>
</dbReference>
<dbReference type="AlphaFoldDB" id="A0A5B1CPZ6"/>